<evidence type="ECO:0000256" key="1">
    <source>
        <dbReference type="ARBA" id="ARBA00001917"/>
    </source>
</evidence>
<dbReference type="Gene3D" id="3.20.20.70">
    <property type="entry name" value="Aldolase class I"/>
    <property type="match status" value="1"/>
</dbReference>
<evidence type="ECO:0000256" key="7">
    <source>
        <dbReference type="ARBA" id="ARBA00023002"/>
    </source>
</evidence>
<keyword evidence="6" id="KW-0521">NADP</keyword>
<evidence type="ECO:0000256" key="16">
    <source>
        <dbReference type="ARBA" id="ARBA00049447"/>
    </source>
</evidence>
<feature type="domain" description="DUS-like FMN-binding" evidence="19">
    <location>
        <begin position="41"/>
        <end position="293"/>
    </location>
</feature>
<feature type="compositionally biased region" description="Basic residues" evidence="18">
    <location>
        <begin position="367"/>
        <end position="380"/>
    </location>
</feature>
<comment type="similarity">
    <text evidence="9">Belongs to the Dus family. Dus1 subfamily.</text>
</comment>
<dbReference type="PROSITE" id="PS01136">
    <property type="entry name" value="UPF0034"/>
    <property type="match status" value="1"/>
</dbReference>
<sequence>MTSETSSEVLGSAVGGENGRKKVKLHGRAFYESIGSPKLVLAPMVEQSEFAWRMLTRSFIPPSEQSNLLCYTPMFHSKMFAEKPKYRESHFQPVKGPLPSPPTSQLPDEAWYLDGNPELDRPLTVQFCSNNPDDFLQAAKHVAPFCDAVDLNLGCPQGIARRGNYGAFLQEDWTLISSMIKKLHQELDIPVTAKMRCLETKEKTLEYAKMILDAGASIITVHGRRREQKGHNTGLADWNILRYLRENLPKETVIFANGNILQHGDIEQCLAETGADGVMSAEGNLHDPAIFAAAPPVGQEGREYWRGKDGKGGYRMDAVMRRYLDIIHKHALGSPPPERKPLFIPGDPEQFDDDTTDGTEEDGPPAKRAKLSKTERKHQKAANPNLSAMQAHLFHLLRPLVAEHHDIRDALAKSRVGMMESYEKVLSMVEKAVKEGLIAYEKEHGEANGDSLITKEEPPQPEASEIVEADDPHLSSLAAVARCKRPWWVCQPYVRPVPKEALEKGSMQLSKKDRKKLEEEATEVKAVGLEPGGRLEKENLPAVNGIEDGPPTVEEVEIPKEGVVCG</sequence>
<evidence type="ECO:0000256" key="15">
    <source>
        <dbReference type="ARBA" id="ARBA00048934"/>
    </source>
</evidence>
<dbReference type="EC" id="1.3.1.88" evidence="10"/>
<dbReference type="OrthoDB" id="272303at2759"/>
<comment type="catalytic activity">
    <reaction evidence="12">
        <text>5,6-dihydrouridine(17) in tRNA + NAD(+) = uridine(17) in tRNA + NADH + H(+)</text>
        <dbReference type="Rhea" id="RHEA:53372"/>
        <dbReference type="Rhea" id="RHEA-COMP:13541"/>
        <dbReference type="Rhea" id="RHEA-COMP:13542"/>
        <dbReference type="ChEBI" id="CHEBI:15378"/>
        <dbReference type="ChEBI" id="CHEBI:57540"/>
        <dbReference type="ChEBI" id="CHEBI:57945"/>
        <dbReference type="ChEBI" id="CHEBI:65315"/>
        <dbReference type="ChEBI" id="CHEBI:74443"/>
        <dbReference type="EC" id="1.3.1.88"/>
    </reaction>
    <physiologicalReaction direction="right-to-left" evidence="12">
        <dbReference type="Rhea" id="RHEA:53374"/>
    </physiologicalReaction>
</comment>
<dbReference type="InterPro" id="IPR018517">
    <property type="entry name" value="tRNA_hU_synthase_CS"/>
</dbReference>
<feature type="compositionally biased region" description="Acidic residues" evidence="18">
    <location>
        <begin position="349"/>
        <end position="363"/>
    </location>
</feature>
<dbReference type="SUPFAM" id="SSF51395">
    <property type="entry name" value="FMN-linked oxidoreductases"/>
    <property type="match status" value="1"/>
</dbReference>
<dbReference type="InterPro" id="IPR013785">
    <property type="entry name" value="Aldolase_TIM"/>
</dbReference>
<proteinExistence type="inferred from homology"/>
<evidence type="ECO:0000313" key="21">
    <source>
        <dbReference type="Proteomes" id="UP000700596"/>
    </source>
</evidence>
<evidence type="ECO:0000256" key="18">
    <source>
        <dbReference type="SAM" id="MobiDB-lite"/>
    </source>
</evidence>
<comment type="catalytic activity">
    <reaction evidence="16">
        <text>a 5,6-dihydrouridine in mRNA + NADP(+) = a uridine in mRNA + NADPH + H(+)</text>
        <dbReference type="Rhea" id="RHEA:69855"/>
        <dbReference type="Rhea" id="RHEA-COMP:14658"/>
        <dbReference type="Rhea" id="RHEA-COMP:17789"/>
        <dbReference type="ChEBI" id="CHEBI:15378"/>
        <dbReference type="ChEBI" id="CHEBI:57783"/>
        <dbReference type="ChEBI" id="CHEBI:58349"/>
        <dbReference type="ChEBI" id="CHEBI:65315"/>
        <dbReference type="ChEBI" id="CHEBI:74443"/>
    </reaction>
    <physiologicalReaction direction="right-to-left" evidence="16">
        <dbReference type="Rhea" id="RHEA:69857"/>
    </physiologicalReaction>
</comment>
<keyword evidence="21" id="KW-1185">Reference proteome</keyword>
<dbReference type="GO" id="GO:0017150">
    <property type="term" value="F:tRNA dihydrouridine synthase activity"/>
    <property type="evidence" value="ECO:0007669"/>
    <property type="project" value="InterPro"/>
</dbReference>
<gene>
    <name evidence="20" type="ORF">B0J11DRAFT_524738</name>
</gene>
<dbReference type="GO" id="GO:0050660">
    <property type="term" value="F:flavin adenine dinucleotide binding"/>
    <property type="evidence" value="ECO:0007669"/>
    <property type="project" value="InterPro"/>
</dbReference>
<dbReference type="Proteomes" id="UP000700596">
    <property type="component" value="Unassembled WGS sequence"/>
</dbReference>
<comment type="catalytic activity">
    <reaction evidence="15">
        <text>5,6-dihydrouridine(16) in tRNA + NAD(+) = uridine(16) in tRNA + NADH + H(+)</text>
        <dbReference type="Rhea" id="RHEA:53380"/>
        <dbReference type="Rhea" id="RHEA-COMP:13543"/>
        <dbReference type="Rhea" id="RHEA-COMP:13544"/>
        <dbReference type="ChEBI" id="CHEBI:15378"/>
        <dbReference type="ChEBI" id="CHEBI:57540"/>
        <dbReference type="ChEBI" id="CHEBI:57945"/>
        <dbReference type="ChEBI" id="CHEBI:65315"/>
        <dbReference type="ChEBI" id="CHEBI:74443"/>
        <dbReference type="EC" id="1.3.1.88"/>
    </reaction>
    <physiologicalReaction direction="right-to-left" evidence="15">
        <dbReference type="Rhea" id="RHEA:53382"/>
    </physiologicalReaction>
</comment>
<reference evidence="20" key="1">
    <citation type="journal article" date="2021" name="Nat. Commun.">
        <title>Genetic determinants of endophytism in the Arabidopsis root mycobiome.</title>
        <authorList>
            <person name="Mesny F."/>
            <person name="Miyauchi S."/>
            <person name="Thiergart T."/>
            <person name="Pickel B."/>
            <person name="Atanasova L."/>
            <person name="Karlsson M."/>
            <person name="Huettel B."/>
            <person name="Barry K.W."/>
            <person name="Haridas S."/>
            <person name="Chen C."/>
            <person name="Bauer D."/>
            <person name="Andreopoulos W."/>
            <person name="Pangilinan J."/>
            <person name="LaButti K."/>
            <person name="Riley R."/>
            <person name="Lipzen A."/>
            <person name="Clum A."/>
            <person name="Drula E."/>
            <person name="Henrissat B."/>
            <person name="Kohler A."/>
            <person name="Grigoriev I.V."/>
            <person name="Martin F.M."/>
            <person name="Hacquard S."/>
        </authorList>
    </citation>
    <scope>NUCLEOTIDE SEQUENCE</scope>
    <source>
        <strain evidence="20">MPI-CAGE-CH-0243</strain>
    </source>
</reference>
<evidence type="ECO:0000256" key="9">
    <source>
        <dbReference type="ARBA" id="ARBA00038313"/>
    </source>
</evidence>
<evidence type="ECO:0000259" key="19">
    <source>
        <dbReference type="Pfam" id="PF01207"/>
    </source>
</evidence>
<evidence type="ECO:0000256" key="8">
    <source>
        <dbReference type="ARBA" id="ARBA00023027"/>
    </source>
</evidence>
<comment type="function">
    <text evidence="11">Catalyzes the synthesis of dihydrouridine, a modified base found in the D-loop of most tRNAs. Specifically modifies U47 in cytoplasmic tRNAs. Catalyzes the synthesis of dihydrouridine in some mRNAs, thereby affecting their translation.</text>
</comment>
<evidence type="ECO:0000256" key="12">
    <source>
        <dbReference type="ARBA" id="ARBA00047287"/>
    </source>
</evidence>
<dbReference type="Pfam" id="PF01207">
    <property type="entry name" value="Dus"/>
    <property type="match status" value="1"/>
</dbReference>
<dbReference type="EMBL" id="JAGMWT010000005">
    <property type="protein sequence ID" value="KAH7128354.1"/>
    <property type="molecule type" value="Genomic_DNA"/>
</dbReference>
<evidence type="ECO:0000313" key="20">
    <source>
        <dbReference type="EMBL" id="KAH7128354.1"/>
    </source>
</evidence>
<comment type="cofactor">
    <cofactor evidence="1">
        <name>FMN</name>
        <dbReference type="ChEBI" id="CHEBI:58210"/>
    </cofactor>
</comment>
<name>A0A9P9E0D2_9PLEO</name>
<organism evidence="20 21">
    <name type="scientific">Dendryphion nanum</name>
    <dbReference type="NCBI Taxonomy" id="256645"/>
    <lineage>
        <taxon>Eukaryota</taxon>
        <taxon>Fungi</taxon>
        <taxon>Dikarya</taxon>
        <taxon>Ascomycota</taxon>
        <taxon>Pezizomycotina</taxon>
        <taxon>Dothideomycetes</taxon>
        <taxon>Pleosporomycetidae</taxon>
        <taxon>Pleosporales</taxon>
        <taxon>Torulaceae</taxon>
        <taxon>Dendryphion</taxon>
    </lineage>
</organism>
<evidence type="ECO:0000256" key="6">
    <source>
        <dbReference type="ARBA" id="ARBA00022857"/>
    </source>
</evidence>
<evidence type="ECO:0000256" key="3">
    <source>
        <dbReference type="ARBA" id="ARBA00022643"/>
    </source>
</evidence>
<evidence type="ECO:0000256" key="11">
    <source>
        <dbReference type="ARBA" id="ARBA00045934"/>
    </source>
</evidence>
<evidence type="ECO:0000256" key="4">
    <source>
        <dbReference type="ARBA" id="ARBA00022664"/>
    </source>
</evidence>
<dbReference type="PANTHER" id="PTHR11082">
    <property type="entry name" value="TRNA-DIHYDROURIDINE SYNTHASE"/>
    <property type="match status" value="1"/>
</dbReference>
<keyword evidence="8" id="KW-0520">NAD</keyword>
<keyword evidence="2" id="KW-0285">Flavoprotein</keyword>
<feature type="region of interest" description="Disordered" evidence="18">
    <location>
        <begin position="528"/>
        <end position="553"/>
    </location>
</feature>
<comment type="catalytic activity">
    <reaction evidence="14">
        <text>a 5,6-dihydrouridine in mRNA + NAD(+) = a uridine in mRNA + NADH + H(+)</text>
        <dbReference type="Rhea" id="RHEA:69851"/>
        <dbReference type="Rhea" id="RHEA-COMP:14658"/>
        <dbReference type="Rhea" id="RHEA-COMP:17789"/>
        <dbReference type="ChEBI" id="CHEBI:15378"/>
        <dbReference type="ChEBI" id="CHEBI:57540"/>
        <dbReference type="ChEBI" id="CHEBI:57945"/>
        <dbReference type="ChEBI" id="CHEBI:65315"/>
        <dbReference type="ChEBI" id="CHEBI:74443"/>
    </reaction>
    <physiologicalReaction direction="right-to-left" evidence="14">
        <dbReference type="Rhea" id="RHEA:69853"/>
    </physiologicalReaction>
</comment>
<evidence type="ECO:0000256" key="10">
    <source>
        <dbReference type="ARBA" id="ARBA00038890"/>
    </source>
</evidence>
<feature type="region of interest" description="Disordered" evidence="18">
    <location>
        <begin position="331"/>
        <end position="381"/>
    </location>
</feature>
<comment type="catalytic activity">
    <reaction evidence="17">
        <text>5,6-dihydrouridine(17) in tRNA + NADP(+) = uridine(17) in tRNA + NADPH + H(+)</text>
        <dbReference type="Rhea" id="RHEA:53368"/>
        <dbReference type="Rhea" id="RHEA-COMP:13541"/>
        <dbReference type="Rhea" id="RHEA-COMP:13542"/>
        <dbReference type="ChEBI" id="CHEBI:15378"/>
        <dbReference type="ChEBI" id="CHEBI:57783"/>
        <dbReference type="ChEBI" id="CHEBI:58349"/>
        <dbReference type="ChEBI" id="CHEBI:65315"/>
        <dbReference type="ChEBI" id="CHEBI:74443"/>
        <dbReference type="EC" id="1.3.1.88"/>
    </reaction>
    <physiologicalReaction direction="right-to-left" evidence="17">
        <dbReference type="Rhea" id="RHEA:53370"/>
    </physiologicalReaction>
</comment>
<comment type="caution">
    <text evidence="20">The sequence shown here is derived from an EMBL/GenBank/DDBJ whole genome shotgun (WGS) entry which is preliminary data.</text>
</comment>
<evidence type="ECO:0000256" key="14">
    <source>
        <dbReference type="ARBA" id="ARBA00048342"/>
    </source>
</evidence>
<evidence type="ECO:0000256" key="13">
    <source>
        <dbReference type="ARBA" id="ARBA00047652"/>
    </source>
</evidence>
<dbReference type="PANTHER" id="PTHR11082:SF5">
    <property type="entry name" value="TRNA-DIHYDROURIDINE(16_17) SYNTHASE [NAD(P)(+)]-LIKE"/>
    <property type="match status" value="1"/>
</dbReference>
<keyword evidence="3" id="KW-0288">FMN</keyword>
<accession>A0A9P9E0D2</accession>
<protein>
    <recommendedName>
        <fullName evidence="10">tRNA-dihydrouridine(16/17) synthase [NAD(P)(+)]</fullName>
        <ecNumber evidence="10">1.3.1.88</ecNumber>
    </recommendedName>
</protein>
<dbReference type="GO" id="GO:0006397">
    <property type="term" value="P:mRNA processing"/>
    <property type="evidence" value="ECO:0007669"/>
    <property type="project" value="UniProtKB-KW"/>
</dbReference>
<dbReference type="CDD" id="cd02801">
    <property type="entry name" value="DUS_like_FMN"/>
    <property type="match status" value="1"/>
</dbReference>
<comment type="catalytic activity">
    <reaction evidence="13">
        <text>5,6-dihydrouridine(16) in tRNA + NADP(+) = uridine(16) in tRNA + NADPH + H(+)</text>
        <dbReference type="Rhea" id="RHEA:53376"/>
        <dbReference type="Rhea" id="RHEA-COMP:13543"/>
        <dbReference type="Rhea" id="RHEA-COMP:13544"/>
        <dbReference type="ChEBI" id="CHEBI:15378"/>
        <dbReference type="ChEBI" id="CHEBI:57783"/>
        <dbReference type="ChEBI" id="CHEBI:58349"/>
        <dbReference type="ChEBI" id="CHEBI:65315"/>
        <dbReference type="ChEBI" id="CHEBI:74443"/>
        <dbReference type="EC" id="1.3.1.88"/>
    </reaction>
    <physiologicalReaction direction="right-to-left" evidence="13">
        <dbReference type="Rhea" id="RHEA:53378"/>
    </physiologicalReaction>
</comment>
<evidence type="ECO:0000256" key="2">
    <source>
        <dbReference type="ARBA" id="ARBA00022630"/>
    </source>
</evidence>
<evidence type="ECO:0000256" key="17">
    <source>
        <dbReference type="ARBA" id="ARBA00049467"/>
    </source>
</evidence>
<keyword evidence="7" id="KW-0560">Oxidoreductase</keyword>
<evidence type="ECO:0000256" key="5">
    <source>
        <dbReference type="ARBA" id="ARBA00022694"/>
    </source>
</evidence>
<dbReference type="InterPro" id="IPR035587">
    <property type="entry name" value="DUS-like_FMN-bd"/>
</dbReference>
<keyword evidence="5" id="KW-0819">tRNA processing</keyword>
<dbReference type="AlphaFoldDB" id="A0A9P9E0D2"/>
<keyword evidence="4" id="KW-0507">mRNA processing</keyword>